<dbReference type="AlphaFoldDB" id="A0AAV2QNG3"/>
<gene>
    <name evidence="2" type="ORF">MNOR_LOCUS13833</name>
</gene>
<feature type="region of interest" description="Disordered" evidence="1">
    <location>
        <begin position="265"/>
        <end position="315"/>
    </location>
</feature>
<feature type="compositionally biased region" description="Basic residues" evidence="1">
    <location>
        <begin position="496"/>
        <end position="511"/>
    </location>
</feature>
<feature type="compositionally biased region" description="Basic residues" evidence="1">
    <location>
        <begin position="216"/>
        <end position="232"/>
    </location>
</feature>
<feature type="region of interest" description="Disordered" evidence="1">
    <location>
        <begin position="543"/>
        <end position="610"/>
    </location>
</feature>
<name>A0AAV2QNG3_MEGNR</name>
<feature type="compositionally biased region" description="Low complexity" evidence="1">
    <location>
        <begin position="568"/>
        <end position="579"/>
    </location>
</feature>
<evidence type="ECO:0000313" key="3">
    <source>
        <dbReference type="Proteomes" id="UP001497623"/>
    </source>
</evidence>
<feature type="compositionally biased region" description="Pro residues" evidence="1">
    <location>
        <begin position="299"/>
        <end position="308"/>
    </location>
</feature>
<organism evidence="2 3">
    <name type="scientific">Meganyctiphanes norvegica</name>
    <name type="common">Northern krill</name>
    <name type="synonym">Thysanopoda norvegica</name>
    <dbReference type="NCBI Taxonomy" id="48144"/>
    <lineage>
        <taxon>Eukaryota</taxon>
        <taxon>Metazoa</taxon>
        <taxon>Ecdysozoa</taxon>
        <taxon>Arthropoda</taxon>
        <taxon>Crustacea</taxon>
        <taxon>Multicrustacea</taxon>
        <taxon>Malacostraca</taxon>
        <taxon>Eumalacostraca</taxon>
        <taxon>Eucarida</taxon>
        <taxon>Euphausiacea</taxon>
        <taxon>Euphausiidae</taxon>
        <taxon>Meganyctiphanes</taxon>
    </lineage>
</organism>
<keyword evidence="3" id="KW-1185">Reference proteome</keyword>
<reference evidence="2 3" key="1">
    <citation type="submission" date="2024-05" db="EMBL/GenBank/DDBJ databases">
        <authorList>
            <person name="Wallberg A."/>
        </authorList>
    </citation>
    <scope>NUCLEOTIDE SEQUENCE [LARGE SCALE GENOMIC DNA]</scope>
</reference>
<feature type="region of interest" description="Disordered" evidence="1">
    <location>
        <begin position="182"/>
        <end position="243"/>
    </location>
</feature>
<feature type="compositionally biased region" description="Basic and acidic residues" evidence="1">
    <location>
        <begin position="182"/>
        <end position="200"/>
    </location>
</feature>
<dbReference type="Proteomes" id="UP001497623">
    <property type="component" value="Unassembled WGS sequence"/>
</dbReference>
<feature type="region of interest" description="Disordered" evidence="1">
    <location>
        <begin position="331"/>
        <end position="477"/>
    </location>
</feature>
<feature type="compositionally biased region" description="Basic and acidic residues" evidence="1">
    <location>
        <begin position="551"/>
        <end position="567"/>
    </location>
</feature>
<comment type="caution">
    <text evidence="2">The sequence shown here is derived from an EMBL/GenBank/DDBJ whole genome shotgun (WGS) entry which is preliminary data.</text>
</comment>
<feature type="region of interest" description="Disordered" evidence="1">
    <location>
        <begin position="39"/>
        <end position="67"/>
    </location>
</feature>
<feature type="compositionally biased region" description="Low complexity" evidence="1">
    <location>
        <begin position="461"/>
        <end position="470"/>
    </location>
</feature>
<protein>
    <submittedName>
        <fullName evidence="2">Uncharacterized protein</fullName>
    </submittedName>
</protein>
<evidence type="ECO:0000256" key="1">
    <source>
        <dbReference type="SAM" id="MobiDB-lite"/>
    </source>
</evidence>
<feature type="region of interest" description="Disordered" evidence="1">
    <location>
        <begin position="493"/>
        <end position="526"/>
    </location>
</feature>
<feature type="compositionally biased region" description="Polar residues" evidence="1">
    <location>
        <begin position="357"/>
        <end position="367"/>
    </location>
</feature>
<feature type="non-terminal residue" evidence="2">
    <location>
        <position position="1"/>
    </location>
</feature>
<feature type="compositionally biased region" description="Low complexity" evidence="1">
    <location>
        <begin position="206"/>
        <end position="215"/>
    </location>
</feature>
<dbReference type="EMBL" id="CAXKWB010008079">
    <property type="protein sequence ID" value="CAL4089548.1"/>
    <property type="molecule type" value="Genomic_DNA"/>
</dbReference>
<proteinExistence type="predicted"/>
<feature type="compositionally biased region" description="Low complexity" evidence="1">
    <location>
        <begin position="401"/>
        <end position="416"/>
    </location>
</feature>
<evidence type="ECO:0000313" key="2">
    <source>
        <dbReference type="EMBL" id="CAL4089548.1"/>
    </source>
</evidence>
<sequence>GDGVDSRPRTPACSVPTYNTYGSGGHIMYLPDYKSSKLSCDELSEEEEEERRPRLLTTTTPPHPALHDLHHCQNSPACSTHNSVVPSLAQSLHQAVRPLTPDMERKPPSGEECPVNPENYFGPQSLPTTFSPQHQMFNLGRKGRKSKKFSYQSTVRILEKKKLEEKITKEVEEKEKQRLREAEQMRKVEEEFQRKRERENKKIKHQQIIQQSNKQYKQKLQHQIKEQHHHVQIHLQEEKQPRNKEINTQSYNINYNPSIQTQCTNVHNHSYSSDDHVPSSSSCTSDSHEVSSQDSAHPPQLPSSPPPTQVYIGGYSPNTAEIQVNMSSRIHETNCDSNPGRLSGIKSWVKGRKESRPSLSSTITSAPRQEPDGAPASDSPRNNGDEFRAEIIAASRKRNANSESSKYNSSNKSDNSSTHDSDNNSNSSSNIQQSSSYQNNHLKKSNVRESHKSIQSHRSRSQSNNSRAQSPDAKKLTQELPEHIQERREYFEYRSPSRHLRSTHSPSRHSHSSSSKSGKSGKSKRDNYRAEFCHGKAQAITPNVVAVKNKHHDDTERYSKQSCDERVSVSSSSAVLSVSQDHLDNASTSSSFSHQKMSPQNHHEDSYTHNFNRIYNGDPPPTSVDSSPARFAHNLLQPFNPAKGYRPVAFTPPPPTKILHVN</sequence>
<accession>A0AAV2QNG3</accession>
<feature type="compositionally biased region" description="Polar residues" evidence="1">
    <location>
        <begin position="585"/>
        <end position="600"/>
    </location>
</feature>
<feature type="compositionally biased region" description="Low complexity" evidence="1">
    <location>
        <begin position="423"/>
        <end position="440"/>
    </location>
</feature>